<dbReference type="SMART" id="SM00530">
    <property type="entry name" value="HTH_XRE"/>
    <property type="match status" value="1"/>
</dbReference>
<name>A0A2D3D3Z1_9BIFI</name>
<dbReference type="InterPro" id="IPR010982">
    <property type="entry name" value="Lambda_DNA-bd_dom_sf"/>
</dbReference>
<dbReference type="RefSeq" id="WP_099720829.1">
    <property type="nucleotide sequence ID" value="NZ_CP018044.1"/>
</dbReference>
<accession>A0A2D3D3Z1</accession>
<evidence type="ECO:0000313" key="3">
    <source>
        <dbReference type="Proteomes" id="UP000229907"/>
    </source>
</evidence>
<dbReference type="Pfam" id="PF13560">
    <property type="entry name" value="HTH_31"/>
    <property type="match status" value="1"/>
</dbReference>
<protein>
    <recommendedName>
        <fullName evidence="1">HTH cro/C1-type domain-containing protein</fullName>
    </recommendedName>
</protein>
<dbReference type="KEGG" id="bcho:BcFMB_01360"/>
<dbReference type="InterPro" id="IPR001387">
    <property type="entry name" value="Cro/C1-type_HTH"/>
</dbReference>
<evidence type="ECO:0000313" key="2">
    <source>
        <dbReference type="EMBL" id="ATU19805.1"/>
    </source>
</evidence>
<gene>
    <name evidence="2" type="ORF">BcFMB_01360</name>
</gene>
<dbReference type="SUPFAM" id="SSF47413">
    <property type="entry name" value="lambda repressor-like DNA-binding domains"/>
    <property type="match status" value="1"/>
</dbReference>
<dbReference type="AlphaFoldDB" id="A0A2D3D3Z1"/>
<evidence type="ECO:0000259" key="1">
    <source>
        <dbReference type="PROSITE" id="PS50943"/>
    </source>
</evidence>
<sequence>MVARLMGYHRMSQKDVAAAIGCSRSAVSQKCAGKIRFSSAELLILADLFGTTTDALLGRSGEEAVK</sequence>
<dbReference type="PROSITE" id="PS50943">
    <property type="entry name" value="HTH_CROC1"/>
    <property type="match status" value="1"/>
</dbReference>
<dbReference type="GO" id="GO:0003677">
    <property type="term" value="F:DNA binding"/>
    <property type="evidence" value="ECO:0007669"/>
    <property type="project" value="InterPro"/>
</dbReference>
<feature type="domain" description="HTH cro/C1-type" evidence="1">
    <location>
        <begin position="2"/>
        <end position="56"/>
    </location>
</feature>
<dbReference type="EMBL" id="CP018044">
    <property type="protein sequence ID" value="ATU19805.1"/>
    <property type="molecule type" value="Genomic_DNA"/>
</dbReference>
<reference evidence="2 3" key="1">
    <citation type="submission" date="2016-11" db="EMBL/GenBank/DDBJ databases">
        <title>complete genome sequence of Bifidobacterium choerinum strain FMB-1.</title>
        <authorList>
            <person name="Park C.-S."/>
            <person name="Jung D.-H."/>
            <person name="Choi D.-S."/>
        </authorList>
    </citation>
    <scope>NUCLEOTIDE SEQUENCE [LARGE SCALE GENOMIC DNA]</scope>
    <source>
        <strain evidence="2 3">FMB-1</strain>
    </source>
</reference>
<organism evidence="2 3">
    <name type="scientific">Bifidobacterium choerinum</name>
    <dbReference type="NCBI Taxonomy" id="35760"/>
    <lineage>
        <taxon>Bacteria</taxon>
        <taxon>Bacillati</taxon>
        <taxon>Actinomycetota</taxon>
        <taxon>Actinomycetes</taxon>
        <taxon>Bifidobacteriales</taxon>
        <taxon>Bifidobacteriaceae</taxon>
        <taxon>Bifidobacterium</taxon>
    </lineage>
</organism>
<dbReference type="Proteomes" id="UP000229907">
    <property type="component" value="Chromosome"/>
</dbReference>
<dbReference type="CDD" id="cd00093">
    <property type="entry name" value="HTH_XRE"/>
    <property type="match status" value="1"/>
</dbReference>
<dbReference type="Gene3D" id="1.10.260.40">
    <property type="entry name" value="lambda repressor-like DNA-binding domains"/>
    <property type="match status" value="1"/>
</dbReference>
<proteinExistence type="predicted"/>